<dbReference type="Gene3D" id="3.60.10.10">
    <property type="entry name" value="Endonuclease/exonuclease/phosphatase"/>
    <property type="match status" value="1"/>
</dbReference>
<gene>
    <name evidence="2" type="ORF">HKK74_18280</name>
</gene>
<dbReference type="InterPro" id="IPR038772">
    <property type="entry name" value="Sph/SMPD2-like"/>
</dbReference>
<dbReference type="GO" id="GO:0004519">
    <property type="term" value="F:endonuclease activity"/>
    <property type="evidence" value="ECO:0007669"/>
    <property type="project" value="UniProtKB-KW"/>
</dbReference>
<organism evidence="2 3">
    <name type="scientific">Actinomadura alba</name>
    <dbReference type="NCBI Taxonomy" id="406431"/>
    <lineage>
        <taxon>Bacteria</taxon>
        <taxon>Bacillati</taxon>
        <taxon>Actinomycetota</taxon>
        <taxon>Actinomycetes</taxon>
        <taxon>Streptosporangiales</taxon>
        <taxon>Thermomonosporaceae</taxon>
        <taxon>Actinomadura</taxon>
    </lineage>
</organism>
<keyword evidence="2" id="KW-0378">Hydrolase</keyword>
<proteinExistence type="predicted"/>
<evidence type="ECO:0000313" key="2">
    <source>
        <dbReference type="EMBL" id="MBC6467426.1"/>
    </source>
</evidence>
<evidence type="ECO:0000313" key="3">
    <source>
        <dbReference type="Proteomes" id="UP000805614"/>
    </source>
</evidence>
<comment type="caution">
    <text evidence="2">The sequence shown here is derived from an EMBL/GenBank/DDBJ whole genome shotgun (WGS) entry which is preliminary data.</text>
</comment>
<dbReference type="Pfam" id="PF03372">
    <property type="entry name" value="Exo_endo_phos"/>
    <property type="match status" value="1"/>
</dbReference>
<accession>A0ABR7LRP5</accession>
<dbReference type="PANTHER" id="PTHR16320:SF23">
    <property type="entry name" value="SPHINGOMYELINASE C 1"/>
    <property type="match status" value="1"/>
</dbReference>
<keyword evidence="2" id="KW-0255">Endonuclease</keyword>
<keyword evidence="2" id="KW-0540">Nuclease</keyword>
<dbReference type="RefSeq" id="WP_187244447.1">
    <property type="nucleotide sequence ID" value="NZ_BAAAOK010000004.1"/>
</dbReference>
<evidence type="ECO:0000259" key="1">
    <source>
        <dbReference type="Pfam" id="PF03372"/>
    </source>
</evidence>
<sequence length="257" mass="28125">MATIRTLTFNTLFRGQARARLRALGQILERSAYDVVCLQEVMSPLNLALLRKITESYGHAAHAATFPLVQGGLVTLSRWPITDQRFVSFRRNGPARGEWLMRKGALVARVQIEGRPVTVVNTHLSANKTGDWSRANTYARIEAAELKELASAVAETGSADPLLVMGDFNVPRDSWLFDEFVSATGLRDVLAGDSEPTYRPTPEFGDTKAIDQVLMRAPAGQEPAADARLVFQDAVRLPNGRSAFLSDHYGIAAEISG</sequence>
<reference evidence="2 3" key="1">
    <citation type="submission" date="2020-06" db="EMBL/GenBank/DDBJ databases">
        <title>Actinomadura xiongansis sp. nov., isolated from soil of Baiyangdian.</title>
        <authorList>
            <person name="Zhang X."/>
        </authorList>
    </citation>
    <scope>NUCLEOTIDE SEQUENCE [LARGE SCALE GENOMIC DNA]</scope>
    <source>
        <strain evidence="2 3">HBUM206468</strain>
    </source>
</reference>
<dbReference type="InterPro" id="IPR005135">
    <property type="entry name" value="Endo/exonuclease/phosphatase"/>
</dbReference>
<protein>
    <submittedName>
        <fullName evidence="2">Endonuclease/exonuclease/phosphatase family protein</fullName>
    </submittedName>
</protein>
<dbReference type="PANTHER" id="PTHR16320">
    <property type="entry name" value="SPHINGOMYELINASE FAMILY MEMBER"/>
    <property type="match status" value="1"/>
</dbReference>
<name>A0ABR7LRP5_9ACTN</name>
<dbReference type="EMBL" id="JABVEC010000013">
    <property type="protein sequence ID" value="MBC6467426.1"/>
    <property type="molecule type" value="Genomic_DNA"/>
</dbReference>
<feature type="domain" description="Endonuclease/exonuclease/phosphatase" evidence="1">
    <location>
        <begin position="7"/>
        <end position="248"/>
    </location>
</feature>
<dbReference type="InterPro" id="IPR036691">
    <property type="entry name" value="Endo/exonu/phosph_ase_sf"/>
</dbReference>
<dbReference type="SUPFAM" id="SSF56219">
    <property type="entry name" value="DNase I-like"/>
    <property type="match status" value="1"/>
</dbReference>
<dbReference type="Proteomes" id="UP000805614">
    <property type="component" value="Unassembled WGS sequence"/>
</dbReference>
<keyword evidence="3" id="KW-1185">Reference proteome</keyword>